<dbReference type="KEGG" id="saes:HBH39_19495"/>
<sequence>MQIFDLGSHKAEVAKHAYQLSEALIAEYMTLLKAGVCLQISTSHGKDSTSITNAAIEAMGRALNAGVIAQDHPLVVLTVDTLLEPEPIQCYVDYAHQNVIKRCEALGINLYAKIVTPPFHHQLMILFANAQKLFATASSGRSADCSKIFKVDTNIRALKAIKAGLPEKYQMAPWVSVAGQRSDESSRRSNNMSKQGVKSLKAEALLDQIKAEGHSGKVFRFAPIGHWVLDDVIAYLTHAGTNAINKCLPGTQISCYSENFGLLLSIYGEGSNERCELVASEDDKPKQSGCGKVARFGCVTCGMVGDDKSAKELNEYVRWSRFGDSTLRFRDFLTRVSDDIHCRAFHARAYDRSGNNNVFFQPNILKASVLEKLVWYASQISLDSQQIHESFVALYHTGKVDQDIGIKDIQSDPSLNASVRKQYIEMYTNRMLKGPMFTLFSHQHAVLLSLLWSLHGITALPYRPLAIYEAVLKGKRLPFPMTNAELNAKRAQQGLISFQEELRTQSIPDAVVAQLFTPAKQSFAKLKKQHGDLLNKSHLQTLLPFELAQYWQDAAVQFHQHHDLQLFSQNTSANTRKIRITYQRDSVTGKENLSVKCLQTSKIINLDANTHLRDVCLTLAKQDFEQHGHNLQKRVSDHELSDQVLFTSPIAHYSQEKRLKATKTRQFSERKRVFDKSTGRYVTGRASLKMYSANERASEVEQRINLVSYWLPAYQINQSINIGTSELDTDDLSLNFIFDEALFAIWMSEGGIERLLEHHDTVLANRIKDRKPIRQFYGTGPVYTITNTTGLSISTRLASNFQNTLKRTEVFHHAGLFNVANLSREALLSLDNVICMDEHRAQKVDHLLAVRYIKHIERRDMKQKLANANGNIALMNVTDRLNEFVRHYIQISKSYLAAQVYAAFNPDAALRAKKLGMWLDEYAQVISEPNQALTVLSVKDEANEITGNFDDFSVYLNAFSNHINTIKVTLTEFANIPHDALGTLMAMAQSDTLSIAAQDATYFAGGKTGELVDKLSQFVSLHFDRANQCLVANQLTQVLAYANHQVYLGYGIISDLSYANTELKIQHRYNNSMEQLQNALNTCLLTQHACFDKWLTYSDVSKSEAKSTLSASVKTAKLATLMKHNIQQFNAMLAAS</sequence>
<evidence type="ECO:0000313" key="1">
    <source>
        <dbReference type="EMBL" id="QIR16660.1"/>
    </source>
</evidence>
<dbReference type="Gene3D" id="3.40.50.620">
    <property type="entry name" value="HUPs"/>
    <property type="match status" value="1"/>
</dbReference>
<dbReference type="EMBL" id="CP050315">
    <property type="protein sequence ID" value="QIR16660.1"/>
    <property type="molecule type" value="Genomic_DNA"/>
</dbReference>
<evidence type="ECO:0008006" key="3">
    <source>
        <dbReference type="Google" id="ProtNLM"/>
    </source>
</evidence>
<keyword evidence="2" id="KW-1185">Reference proteome</keyword>
<geneLocation type="plasmid" evidence="1 2">
    <name>pPN3F2_2</name>
</geneLocation>
<dbReference type="Proteomes" id="UP000502608">
    <property type="component" value="Plasmid pPN3F2_2"/>
</dbReference>
<accession>A0A6G9QPZ2</accession>
<evidence type="ECO:0000313" key="2">
    <source>
        <dbReference type="Proteomes" id="UP000502608"/>
    </source>
</evidence>
<keyword evidence="1" id="KW-0614">Plasmid</keyword>
<organism evidence="1 2">
    <name type="scientific">Shewanella aestuarii</name>
    <dbReference type="NCBI Taxonomy" id="1028752"/>
    <lineage>
        <taxon>Bacteria</taxon>
        <taxon>Pseudomonadati</taxon>
        <taxon>Pseudomonadota</taxon>
        <taxon>Gammaproteobacteria</taxon>
        <taxon>Alteromonadales</taxon>
        <taxon>Shewanellaceae</taxon>
        <taxon>Shewanella</taxon>
    </lineage>
</organism>
<dbReference type="InterPro" id="IPR014729">
    <property type="entry name" value="Rossmann-like_a/b/a_fold"/>
</dbReference>
<proteinExistence type="predicted"/>
<dbReference type="SUPFAM" id="SSF52402">
    <property type="entry name" value="Adenine nucleotide alpha hydrolases-like"/>
    <property type="match status" value="1"/>
</dbReference>
<gene>
    <name evidence="1" type="ORF">HBH39_19495</name>
</gene>
<reference evidence="1 2" key="1">
    <citation type="submission" date="2020-03" db="EMBL/GenBank/DDBJ databases">
        <title>Complete genome sequence of Shewanella sp.</title>
        <authorList>
            <person name="Kim Y.-S."/>
            <person name="Kim S.-J."/>
            <person name="Jung H.-K."/>
            <person name="Kim K.-H."/>
        </authorList>
    </citation>
    <scope>NUCLEOTIDE SEQUENCE [LARGE SCALE GENOMIC DNA]</scope>
    <source>
        <strain evidence="1 2">PN3F2</strain>
        <plasmid evidence="1 2">pPN3F2_2</plasmid>
    </source>
</reference>
<dbReference type="AlphaFoldDB" id="A0A6G9QPZ2"/>
<name>A0A6G9QPZ2_9GAMM</name>
<protein>
    <recommendedName>
        <fullName evidence="3">Phosphoadenosine phosphosulfate reductase family protein</fullName>
    </recommendedName>
</protein>
<dbReference type="RefSeq" id="WP_167680488.1">
    <property type="nucleotide sequence ID" value="NZ_CP050315.1"/>
</dbReference>